<dbReference type="GO" id="GO:0005886">
    <property type="term" value="C:plasma membrane"/>
    <property type="evidence" value="ECO:0007669"/>
    <property type="project" value="UniProtKB-SubCell"/>
</dbReference>
<protein>
    <recommendedName>
        <fullName evidence="7">Aminoglycoside phosphotransferase domain-containing protein</fullName>
    </recommendedName>
</protein>
<evidence type="ECO:0000313" key="8">
    <source>
        <dbReference type="EMBL" id="AXV04807.1"/>
    </source>
</evidence>
<dbReference type="Gene3D" id="3.90.1200.10">
    <property type="match status" value="1"/>
</dbReference>
<dbReference type="InterPro" id="IPR050833">
    <property type="entry name" value="Poly_Biosynth_Transport"/>
</dbReference>
<evidence type="ECO:0000256" key="1">
    <source>
        <dbReference type="ARBA" id="ARBA00004651"/>
    </source>
</evidence>
<feature type="transmembrane region" description="Helical" evidence="6">
    <location>
        <begin position="38"/>
        <end position="60"/>
    </location>
</feature>
<dbReference type="SUPFAM" id="SSF56112">
    <property type="entry name" value="Protein kinase-like (PK-like)"/>
    <property type="match status" value="1"/>
</dbReference>
<keyword evidence="3 6" id="KW-0812">Transmembrane</keyword>
<organism evidence="8 9">
    <name type="scientific">Euzebya pacifica</name>
    <dbReference type="NCBI Taxonomy" id="1608957"/>
    <lineage>
        <taxon>Bacteria</taxon>
        <taxon>Bacillati</taxon>
        <taxon>Actinomycetota</taxon>
        <taxon>Nitriliruptoria</taxon>
        <taxon>Euzebyales</taxon>
    </lineage>
</organism>
<dbReference type="InterPro" id="IPR002575">
    <property type="entry name" value="Aminoglycoside_PTrfase"/>
</dbReference>
<dbReference type="Pfam" id="PF01636">
    <property type="entry name" value="APH"/>
    <property type="match status" value="1"/>
</dbReference>
<dbReference type="InterPro" id="IPR011009">
    <property type="entry name" value="Kinase-like_dom_sf"/>
</dbReference>
<keyword evidence="5 6" id="KW-0472">Membrane</keyword>
<keyword evidence="9" id="KW-1185">Reference proteome</keyword>
<feature type="transmembrane region" description="Helical" evidence="6">
    <location>
        <begin position="362"/>
        <end position="380"/>
    </location>
</feature>
<keyword evidence="2" id="KW-1003">Cell membrane</keyword>
<dbReference type="EMBL" id="CP031165">
    <property type="protein sequence ID" value="AXV04807.1"/>
    <property type="molecule type" value="Genomic_DNA"/>
</dbReference>
<evidence type="ECO:0000256" key="5">
    <source>
        <dbReference type="ARBA" id="ARBA00023136"/>
    </source>
</evidence>
<dbReference type="PANTHER" id="PTHR30250:SF26">
    <property type="entry name" value="PSMA PROTEIN"/>
    <property type="match status" value="1"/>
</dbReference>
<evidence type="ECO:0000256" key="3">
    <source>
        <dbReference type="ARBA" id="ARBA00022692"/>
    </source>
</evidence>
<feature type="transmembrane region" description="Helical" evidence="6">
    <location>
        <begin position="333"/>
        <end position="353"/>
    </location>
</feature>
<dbReference type="AlphaFoldDB" id="A0A346XRG0"/>
<gene>
    <name evidence="8" type="ORF">DVS28_a0099</name>
</gene>
<dbReference type="PANTHER" id="PTHR30250">
    <property type="entry name" value="PST FAMILY PREDICTED COLANIC ACID TRANSPORTER"/>
    <property type="match status" value="1"/>
</dbReference>
<accession>A0A346XRG0</accession>
<evidence type="ECO:0000256" key="4">
    <source>
        <dbReference type="ARBA" id="ARBA00022989"/>
    </source>
</evidence>
<keyword evidence="4 6" id="KW-1133">Transmembrane helix</keyword>
<reference evidence="8 9" key="1">
    <citation type="submission" date="2018-09" db="EMBL/GenBank/DDBJ databases">
        <title>Complete genome sequence of Euzebya sp. DY32-46 isolated from seawater of Pacific Ocean.</title>
        <authorList>
            <person name="Xu L."/>
            <person name="Wu Y.-H."/>
            <person name="Xu X.-W."/>
        </authorList>
    </citation>
    <scope>NUCLEOTIDE SEQUENCE [LARGE SCALE GENOMIC DNA]</scope>
    <source>
        <strain evidence="8 9">DY32-46</strain>
    </source>
</reference>
<dbReference type="Proteomes" id="UP000264006">
    <property type="component" value="Chromosome"/>
</dbReference>
<feature type="domain" description="Aminoglycoside phosphotransferase" evidence="7">
    <location>
        <begin position="468"/>
        <end position="699"/>
    </location>
</feature>
<feature type="transmembrane region" description="Helical" evidence="6">
    <location>
        <begin position="150"/>
        <end position="169"/>
    </location>
</feature>
<feature type="transmembrane region" description="Helical" evidence="6">
    <location>
        <begin position="300"/>
        <end position="321"/>
    </location>
</feature>
<comment type="subcellular location">
    <subcellularLocation>
        <location evidence="1">Cell membrane</location>
        <topology evidence="1">Multi-pass membrane protein</topology>
    </subcellularLocation>
</comment>
<evidence type="ECO:0000259" key="7">
    <source>
        <dbReference type="Pfam" id="PF01636"/>
    </source>
</evidence>
<proteinExistence type="predicted"/>
<dbReference type="KEGG" id="euz:DVS28_a0099"/>
<evidence type="ECO:0000313" key="9">
    <source>
        <dbReference type="Proteomes" id="UP000264006"/>
    </source>
</evidence>
<name>A0A346XRG0_9ACTN</name>
<feature type="transmembrane region" description="Helical" evidence="6">
    <location>
        <begin position="123"/>
        <end position="143"/>
    </location>
</feature>
<sequence length="771" mass="80500">MRALGDDPLARHGYVIGLSSLATSVLGVAFWTVAARRYGAATVGIGAALVAVLGLLGNFAQLGLVNGFNRYLPVAGDRARWFLRTGGTTAAAAGGLAGVVFLLGLSRWAPDLVPALDGTGAWWWFPAVSACWTLFVVQHGVLAGLRRSSVLLASNLGYAIVKLVVLLALPVTAALAVFWAWVAALPIVVGTVWLVVARSLPATSGPTTAGPDDLSLGGVGRFLTVDHVASLFSSASHGLLPVLLLGHVGPARTAYFTLTWSTAYVPYLLGRGLGMSLLTEAAAAPRNATSLALRSLRRGAVVLVPAAVVGVVAAPLLLSLFGPEYRTAGTTLLRLLVVATLPGLVVTNGLAVLRATGRYRRLLLVSAGLAVGVVGGAGPAVQQAGITGVGCLWLGLNLVAALALNDTLRESPIRAIATSLWLHVDGQRAARRRRRRDTDPLVPFPALRGRALEVEAMSGGGEVTIRSVTDRTSGAQLVVRTATASHGTTAIEAAADVLTRSASLPLDGLVAHPAIIDLTTVPTTPATTISVETRLAGVRADHLVGDGLSRREATEIAARALRHLHQRTAHPTTAPERRRWVHDTAEPLVEALVASARPAALDRLEGTLDRIATRLELADADHAVVHGDAWLGNVVIDGTRLDEVRPGSSWWDGRPTGPDAPVGLVDWEASSYGNPLVDLATLVLSSRIDALGEQLGPHVVGLRSGRQLEPWELAILATAGIEEAGATPGSLPPDDAVVLGWLGLVTATIPTSPRYQPGTRWFALNVDLVLR</sequence>
<evidence type="ECO:0000256" key="6">
    <source>
        <dbReference type="SAM" id="Phobius"/>
    </source>
</evidence>
<feature type="transmembrane region" description="Helical" evidence="6">
    <location>
        <begin position="81"/>
        <end position="103"/>
    </location>
</feature>
<feature type="transmembrane region" description="Helical" evidence="6">
    <location>
        <begin position="12"/>
        <end position="32"/>
    </location>
</feature>
<feature type="transmembrane region" description="Helical" evidence="6">
    <location>
        <begin position="175"/>
        <end position="196"/>
    </location>
</feature>
<evidence type="ECO:0000256" key="2">
    <source>
        <dbReference type="ARBA" id="ARBA00022475"/>
    </source>
</evidence>